<evidence type="ECO:0000259" key="3">
    <source>
        <dbReference type="Pfam" id="PF03016"/>
    </source>
</evidence>
<comment type="caution">
    <text evidence="4">The sequence shown here is derived from an EMBL/GenBank/DDBJ whole genome shotgun (WGS) entry which is preliminary data.</text>
</comment>
<comment type="similarity">
    <text evidence="1">Belongs to the glycosyltransferase 47 family.</text>
</comment>
<dbReference type="PANTHER" id="PTHR11062">
    <property type="entry name" value="EXOSTOSIN HEPARAN SULFATE GLYCOSYLTRANSFERASE -RELATED"/>
    <property type="match status" value="1"/>
</dbReference>
<protein>
    <recommendedName>
        <fullName evidence="3">Exostosin GT47 domain-containing protein</fullName>
    </recommendedName>
</protein>
<evidence type="ECO:0000313" key="5">
    <source>
        <dbReference type="Proteomes" id="UP001470230"/>
    </source>
</evidence>
<feature type="transmembrane region" description="Helical" evidence="2">
    <location>
        <begin position="18"/>
        <end position="38"/>
    </location>
</feature>
<sequence length="415" mass="49525">MHICPDKNHESMNKKIPLLYYHILILFVSSIALVGVSITDKFDIEEKQELQQHVLTRHYFFLFNSTAPLRIFLYNMTGFKAPRNKISAKWPMKRKDMHTDIFERLIYHQIEKSSTLRTYDWRKADIFGASYFLTVRPYGKLTEVLIPFLNKTVHYIDRYGGVDHFFVHPVFCSHYFSIQYQEQKYLPYSLSLSDFHWTWTLYNTRYAWRTTIIPYTSNQEISAIKKNISVFFIGTLNPAFMGGTGRVVRRAMYNYLIQNITNSLIIKTLRFSKKGRVFDYNISSYLRQSYFCPVPYGDSPSSKRLFDSFRARCIPIVLADDIRYPFEYTMIDYRHVLTQINMSHPEKIMTVMNSMNDRKMKQMRFEMEQIDNILDVQTNSKFKKGDQTWAWLWMEFIKAVIVSSVKRRQLLENRI</sequence>
<evidence type="ECO:0000256" key="1">
    <source>
        <dbReference type="ARBA" id="ARBA00010271"/>
    </source>
</evidence>
<organism evidence="4 5">
    <name type="scientific">Tritrichomonas musculus</name>
    <dbReference type="NCBI Taxonomy" id="1915356"/>
    <lineage>
        <taxon>Eukaryota</taxon>
        <taxon>Metamonada</taxon>
        <taxon>Parabasalia</taxon>
        <taxon>Tritrichomonadida</taxon>
        <taxon>Tritrichomonadidae</taxon>
        <taxon>Tritrichomonas</taxon>
    </lineage>
</organism>
<keyword evidence="2" id="KW-0472">Membrane</keyword>
<reference evidence="4 5" key="1">
    <citation type="submission" date="2024-04" db="EMBL/GenBank/DDBJ databases">
        <title>Tritrichomonas musculus Genome.</title>
        <authorList>
            <person name="Alves-Ferreira E."/>
            <person name="Grigg M."/>
            <person name="Lorenzi H."/>
            <person name="Galac M."/>
        </authorList>
    </citation>
    <scope>NUCLEOTIDE SEQUENCE [LARGE SCALE GENOMIC DNA]</scope>
    <source>
        <strain evidence="4 5">EAF2021</strain>
    </source>
</reference>
<keyword evidence="5" id="KW-1185">Reference proteome</keyword>
<dbReference type="Pfam" id="PF03016">
    <property type="entry name" value="Exostosin_GT47"/>
    <property type="match status" value="1"/>
</dbReference>
<feature type="domain" description="Exostosin GT47" evidence="3">
    <location>
        <begin position="67"/>
        <end position="355"/>
    </location>
</feature>
<dbReference type="Proteomes" id="UP001470230">
    <property type="component" value="Unassembled WGS sequence"/>
</dbReference>
<name>A0ABR2IPE5_9EUKA</name>
<dbReference type="EMBL" id="JAPFFF010000015">
    <property type="protein sequence ID" value="KAK8866781.1"/>
    <property type="molecule type" value="Genomic_DNA"/>
</dbReference>
<evidence type="ECO:0000256" key="2">
    <source>
        <dbReference type="SAM" id="Phobius"/>
    </source>
</evidence>
<dbReference type="PANTHER" id="PTHR11062:SF281">
    <property type="entry name" value="EXOSTOSIN-LIKE 2"/>
    <property type="match status" value="1"/>
</dbReference>
<evidence type="ECO:0000313" key="4">
    <source>
        <dbReference type="EMBL" id="KAK8866781.1"/>
    </source>
</evidence>
<gene>
    <name evidence="4" type="ORF">M9Y10_009749</name>
</gene>
<dbReference type="InterPro" id="IPR040911">
    <property type="entry name" value="Exostosin_GT47"/>
</dbReference>
<keyword evidence="2" id="KW-0812">Transmembrane</keyword>
<proteinExistence type="inferred from homology"/>
<keyword evidence="2" id="KW-1133">Transmembrane helix</keyword>
<accession>A0ABR2IPE5</accession>
<dbReference type="InterPro" id="IPR004263">
    <property type="entry name" value="Exostosin"/>
</dbReference>